<name>A0A6A6QJY1_9PEZI</name>
<evidence type="ECO:0000256" key="4">
    <source>
        <dbReference type="ARBA" id="ARBA00023136"/>
    </source>
</evidence>
<feature type="transmembrane region" description="Helical" evidence="5">
    <location>
        <begin position="201"/>
        <end position="223"/>
    </location>
</feature>
<dbReference type="GO" id="GO:0005886">
    <property type="term" value="C:plasma membrane"/>
    <property type="evidence" value="ECO:0007669"/>
    <property type="project" value="TreeGrafter"/>
</dbReference>
<dbReference type="AlphaFoldDB" id="A0A6A6QJY1"/>
<feature type="transmembrane region" description="Helical" evidence="5">
    <location>
        <begin position="147"/>
        <end position="165"/>
    </location>
</feature>
<dbReference type="InterPro" id="IPR011701">
    <property type="entry name" value="MFS"/>
</dbReference>
<feature type="transmembrane region" description="Helical" evidence="5">
    <location>
        <begin position="390"/>
        <end position="415"/>
    </location>
</feature>
<feature type="transmembrane region" description="Helical" evidence="5">
    <location>
        <begin position="49"/>
        <end position="73"/>
    </location>
</feature>
<evidence type="ECO:0000259" key="6">
    <source>
        <dbReference type="PROSITE" id="PS50850"/>
    </source>
</evidence>
<dbReference type="Gene3D" id="1.20.1720.10">
    <property type="entry name" value="Multidrug resistance protein D"/>
    <property type="match status" value="1"/>
</dbReference>
<gene>
    <name evidence="7" type="ORF">BU16DRAFT_592403</name>
</gene>
<dbReference type="PANTHER" id="PTHR23501">
    <property type="entry name" value="MAJOR FACILITATOR SUPERFAMILY"/>
    <property type="match status" value="1"/>
</dbReference>
<evidence type="ECO:0000256" key="3">
    <source>
        <dbReference type="ARBA" id="ARBA00022989"/>
    </source>
</evidence>
<dbReference type="SUPFAM" id="SSF103473">
    <property type="entry name" value="MFS general substrate transporter"/>
    <property type="match status" value="2"/>
</dbReference>
<dbReference type="Proteomes" id="UP000799750">
    <property type="component" value="Unassembled WGS sequence"/>
</dbReference>
<feature type="transmembrane region" description="Helical" evidence="5">
    <location>
        <begin position="276"/>
        <end position="300"/>
    </location>
</feature>
<dbReference type="InterPro" id="IPR036259">
    <property type="entry name" value="MFS_trans_sf"/>
</dbReference>
<evidence type="ECO:0000256" key="5">
    <source>
        <dbReference type="SAM" id="Phobius"/>
    </source>
</evidence>
<feature type="transmembrane region" description="Helical" evidence="5">
    <location>
        <begin position="116"/>
        <end position="141"/>
    </location>
</feature>
<feature type="transmembrane region" description="Helical" evidence="5">
    <location>
        <begin position="172"/>
        <end position="195"/>
    </location>
</feature>
<dbReference type="Pfam" id="PF07690">
    <property type="entry name" value="MFS_1"/>
    <property type="match status" value="1"/>
</dbReference>
<feature type="transmembrane region" description="Helical" evidence="5">
    <location>
        <begin position="527"/>
        <end position="547"/>
    </location>
</feature>
<dbReference type="PROSITE" id="PS50850">
    <property type="entry name" value="MFS"/>
    <property type="match status" value="1"/>
</dbReference>
<reference evidence="7" key="1">
    <citation type="journal article" date="2020" name="Stud. Mycol.">
        <title>101 Dothideomycetes genomes: a test case for predicting lifestyles and emergence of pathogens.</title>
        <authorList>
            <person name="Haridas S."/>
            <person name="Albert R."/>
            <person name="Binder M."/>
            <person name="Bloem J."/>
            <person name="Labutti K."/>
            <person name="Salamov A."/>
            <person name="Andreopoulos B."/>
            <person name="Baker S."/>
            <person name="Barry K."/>
            <person name="Bills G."/>
            <person name="Bluhm B."/>
            <person name="Cannon C."/>
            <person name="Castanera R."/>
            <person name="Culley D."/>
            <person name="Daum C."/>
            <person name="Ezra D."/>
            <person name="Gonzalez J."/>
            <person name="Henrissat B."/>
            <person name="Kuo A."/>
            <person name="Liang C."/>
            <person name="Lipzen A."/>
            <person name="Lutzoni F."/>
            <person name="Magnuson J."/>
            <person name="Mondo S."/>
            <person name="Nolan M."/>
            <person name="Ohm R."/>
            <person name="Pangilinan J."/>
            <person name="Park H.-J."/>
            <person name="Ramirez L."/>
            <person name="Alfaro M."/>
            <person name="Sun H."/>
            <person name="Tritt A."/>
            <person name="Yoshinaga Y."/>
            <person name="Zwiers L.-H."/>
            <person name="Turgeon B."/>
            <person name="Goodwin S."/>
            <person name="Spatafora J."/>
            <person name="Crous P."/>
            <person name="Grigoriev I."/>
        </authorList>
    </citation>
    <scope>NUCLEOTIDE SEQUENCE</scope>
    <source>
        <strain evidence="7">CBS 269.34</strain>
    </source>
</reference>
<feature type="transmembrane region" description="Helical" evidence="5">
    <location>
        <begin position="365"/>
        <end position="383"/>
    </location>
</feature>
<dbReference type="OrthoDB" id="440553at2759"/>
<evidence type="ECO:0000313" key="8">
    <source>
        <dbReference type="Proteomes" id="UP000799750"/>
    </source>
</evidence>
<dbReference type="Gene3D" id="1.20.1250.20">
    <property type="entry name" value="MFS general substrate transporter like domains"/>
    <property type="match status" value="1"/>
</dbReference>
<keyword evidence="3 5" id="KW-1133">Transmembrane helix</keyword>
<keyword evidence="4 5" id="KW-0472">Membrane</keyword>
<evidence type="ECO:0000313" key="7">
    <source>
        <dbReference type="EMBL" id="KAF2492665.1"/>
    </source>
</evidence>
<feature type="transmembrane region" description="Helical" evidence="5">
    <location>
        <begin position="427"/>
        <end position="446"/>
    </location>
</feature>
<comment type="subcellular location">
    <subcellularLocation>
        <location evidence="1">Membrane</location>
        <topology evidence="1">Multi-pass membrane protein</topology>
    </subcellularLocation>
</comment>
<feature type="transmembrane region" description="Helical" evidence="5">
    <location>
        <begin position="85"/>
        <end position="104"/>
    </location>
</feature>
<evidence type="ECO:0000256" key="2">
    <source>
        <dbReference type="ARBA" id="ARBA00022692"/>
    </source>
</evidence>
<dbReference type="PRINTS" id="PR01036">
    <property type="entry name" value="TCRTETB"/>
</dbReference>
<protein>
    <submittedName>
        <fullName evidence="7">MFS general substrate transporter</fullName>
    </submittedName>
</protein>
<feature type="transmembrane region" description="Helical" evidence="5">
    <location>
        <begin position="324"/>
        <end position="345"/>
    </location>
</feature>
<keyword evidence="8" id="KW-1185">Reference proteome</keyword>
<feature type="transmembrane region" description="Helical" evidence="5">
    <location>
        <begin position="252"/>
        <end position="270"/>
    </location>
</feature>
<dbReference type="EMBL" id="MU004193">
    <property type="protein sequence ID" value="KAF2492665.1"/>
    <property type="molecule type" value="Genomic_DNA"/>
</dbReference>
<feature type="domain" description="Major facilitator superfamily (MFS) profile" evidence="6">
    <location>
        <begin position="50"/>
        <end position="554"/>
    </location>
</feature>
<dbReference type="PANTHER" id="PTHR23501:SF43">
    <property type="entry name" value="MULTIDRUG TRANSPORTER, PUTATIVE (AFU_ORTHOLOGUE AFUA_6G03040)-RELATED"/>
    <property type="match status" value="1"/>
</dbReference>
<accession>A0A6A6QJY1</accession>
<dbReference type="InterPro" id="IPR020846">
    <property type="entry name" value="MFS_dom"/>
</dbReference>
<evidence type="ECO:0000256" key="1">
    <source>
        <dbReference type="ARBA" id="ARBA00004141"/>
    </source>
</evidence>
<keyword evidence="2 5" id="KW-0812">Transmembrane</keyword>
<dbReference type="GO" id="GO:0022857">
    <property type="term" value="F:transmembrane transporter activity"/>
    <property type="evidence" value="ECO:0007669"/>
    <property type="project" value="InterPro"/>
</dbReference>
<sequence>MAETQIEKDSSPISTILPLEPIVYNEVTEVEVGGSALERTHLTGWRLHLVTLCVCCSVFLPNFEVTVVSTALVDISNDLRAFSRTGWVIVAYLTTYTGLIIIWAKLSDIIGRKMTLTASLVGFTAFSAGCGAAQTITQLVILRAFQGFGGAGCFSVASIIVFEMVPKHKYPFYGTIVSAVVALATLLGPIIGGLISEKASWRWVFLINVPIGASTIILLFITLPNNFPHHDRKSASTPFQDSLLPNLRRMDFFGAFLFIGASFTFVTSLLESSTAFSWSSAPTIVLLVLSAALAISFVLWERYITNRPNMQEPIFPWRFVHNRAWMGMLLVSLFLGVPFCVLVVTIPQKLQMISDMPPFQSGLQLLPYALFAPFGAVFANVVISRQKACAPVYFVITGACFQLIGLSLFCVYGTGKEISGTQYGCEIIAGLGLGMMFGTLVVMTPLSVDTQDLATATGAIMQFRQFGSTIGLSVATSLMNAKLKSDLPSILEPTQLEALLQSTAVIHQFPHAVKVVVDEVFVEGYRLQMEVITAFAGVCVLAALMVWKTKQIKVPG</sequence>
<proteinExistence type="predicted"/>
<organism evidence="7 8">
    <name type="scientific">Lophium mytilinum</name>
    <dbReference type="NCBI Taxonomy" id="390894"/>
    <lineage>
        <taxon>Eukaryota</taxon>
        <taxon>Fungi</taxon>
        <taxon>Dikarya</taxon>
        <taxon>Ascomycota</taxon>
        <taxon>Pezizomycotina</taxon>
        <taxon>Dothideomycetes</taxon>
        <taxon>Pleosporomycetidae</taxon>
        <taxon>Mytilinidiales</taxon>
        <taxon>Mytilinidiaceae</taxon>
        <taxon>Lophium</taxon>
    </lineage>
</organism>